<name>A0A2H3FWK2_FUSOX</name>
<feature type="compositionally biased region" description="Polar residues" evidence="1">
    <location>
        <begin position="7"/>
        <end position="25"/>
    </location>
</feature>
<dbReference type="AlphaFoldDB" id="A0A2H3FWK2"/>
<comment type="caution">
    <text evidence="2">The sequence shown here is derived from an EMBL/GenBank/DDBJ whole genome shotgun (WGS) entry which is preliminary data.</text>
</comment>
<evidence type="ECO:0000256" key="1">
    <source>
        <dbReference type="SAM" id="MobiDB-lite"/>
    </source>
</evidence>
<evidence type="ECO:0000313" key="2">
    <source>
        <dbReference type="EMBL" id="PCD23495.1"/>
    </source>
</evidence>
<proteinExistence type="predicted"/>
<gene>
    <name evidence="2" type="ORF">AU210_015015</name>
</gene>
<evidence type="ECO:0000313" key="3">
    <source>
        <dbReference type="Proteomes" id="UP000219602"/>
    </source>
</evidence>
<accession>A0A2H3FWK2</accession>
<dbReference type="InterPro" id="IPR046670">
    <property type="entry name" value="DUF6540"/>
</dbReference>
<dbReference type="Pfam" id="PF20174">
    <property type="entry name" value="DUF6540"/>
    <property type="match status" value="1"/>
</dbReference>
<protein>
    <submittedName>
        <fullName evidence="2">Uncharacterized protein</fullName>
    </submittedName>
</protein>
<reference evidence="2 3" key="1">
    <citation type="journal article" date="2016" name="Environ. Microbiol.">
        <title>Effector profiles distinguish formae speciales of Fusarium oxysporum.</title>
        <authorList>
            <person name="van Dam P."/>
            <person name="Fokkens L."/>
            <person name="Schmidt S.M."/>
            <person name="Linmans J.H."/>
            <person name="Kistler H.C."/>
            <person name="Ma L.J."/>
            <person name="Rep M."/>
        </authorList>
    </citation>
    <scope>NUCLEOTIDE SEQUENCE [LARGE SCALE GENOMIC DNA]</scope>
    <source>
        <strain evidence="2 3">Forc016</strain>
    </source>
</reference>
<reference evidence="2 3" key="2">
    <citation type="journal article" date="2017" name="Sci. Rep.">
        <title>A mobile pathogenicity chromosome in Fusarium oxysporum for infection of multiple cucurbit species.</title>
        <authorList>
            <person name="van Dam P."/>
            <person name="Fokkens L."/>
            <person name="Ayukawa Y."/>
            <person name="van der Gragt M."/>
            <person name="Ter Horst A."/>
            <person name="Brankovics B."/>
            <person name="Houterman P.M."/>
            <person name="Arie T."/>
            <person name="Rep M."/>
        </authorList>
    </citation>
    <scope>NUCLEOTIDE SEQUENCE [LARGE SCALE GENOMIC DNA]</scope>
    <source>
        <strain evidence="2 3">Forc016</strain>
    </source>
</reference>
<feature type="region of interest" description="Disordered" evidence="1">
    <location>
        <begin position="1"/>
        <end position="36"/>
    </location>
</feature>
<organism evidence="2 3">
    <name type="scientific">Fusarium oxysporum f. sp. radicis-cucumerinum</name>
    <dbReference type="NCBI Taxonomy" id="327505"/>
    <lineage>
        <taxon>Eukaryota</taxon>
        <taxon>Fungi</taxon>
        <taxon>Dikarya</taxon>
        <taxon>Ascomycota</taxon>
        <taxon>Pezizomycotina</taxon>
        <taxon>Sordariomycetes</taxon>
        <taxon>Hypocreomycetidae</taxon>
        <taxon>Hypocreales</taxon>
        <taxon>Nectriaceae</taxon>
        <taxon>Fusarium</taxon>
        <taxon>Fusarium oxysporum species complex</taxon>
    </lineage>
</organism>
<dbReference type="Proteomes" id="UP000219602">
    <property type="component" value="Chromosome 13"/>
</dbReference>
<dbReference type="STRING" id="327505.A0A2H3FWK2"/>
<dbReference type="EMBL" id="MABQ02000011">
    <property type="protein sequence ID" value="PCD23495.1"/>
    <property type="molecule type" value="Genomic_DNA"/>
</dbReference>
<sequence>MGLPFSPKSQGTSQAVPEHSQSNSEAPIIREDRTNTPMTWGMRQAKNEEAAIILQLSYFAVATSFTKTFMLNRQEMLPPPPPPPTFRAPTTGDRPTPQAPVVLENVPAGGLLLELIKHNGAPFNDHWAYFVQSSSSPSVGIVYEAIGDVRSGFQRQIRRNHDLNSDPPSSRIPLQWIEGVFVDEGLMLNSQGSIPVCIFEESLHKVKVPEKTLNKTAETEAPKKRIAQRNCQTWIVESADQLVADGILCLDVATYLHATKQV</sequence>